<protein>
    <submittedName>
        <fullName evidence="1">DUF523 domain-containing protein</fullName>
    </submittedName>
</protein>
<proteinExistence type="predicted"/>
<reference evidence="1 2" key="1">
    <citation type="submission" date="2020-05" db="EMBL/GenBank/DDBJ databases">
        <title>Complete genome of Desulfobulbus oligotrophicus.</title>
        <authorList>
            <person name="Podar M."/>
        </authorList>
    </citation>
    <scope>NUCLEOTIDE SEQUENCE [LARGE SCALE GENOMIC DNA]</scope>
    <source>
        <strain evidence="1 2">Prop6</strain>
    </source>
</reference>
<dbReference type="PANTHER" id="PTHR30087:SF1">
    <property type="entry name" value="HYPOTHETICAL CYTOSOLIC PROTEIN"/>
    <property type="match status" value="1"/>
</dbReference>
<sequence length="134" mass="14372">MEKCLVSACLTGLCTRYDGQSKTHTGCLQLLAKYHWVPVCPEQLGGLSTPRPPANLINGDGHDVLAGICRVVDQHRVDRTDAFLRGAFMTLAIAQAQGIRLCFFKSGSPSCGYAPVIGVTAALLQSRGIQIIPF</sequence>
<name>A0A7T5VFI7_9BACT</name>
<dbReference type="InterPro" id="IPR007553">
    <property type="entry name" value="2-thiour_desulf"/>
</dbReference>
<evidence type="ECO:0000313" key="2">
    <source>
        <dbReference type="Proteomes" id="UP000596092"/>
    </source>
</evidence>
<accession>A0A7T5VFI7</accession>
<dbReference type="AlphaFoldDB" id="A0A7T5VFI7"/>
<dbReference type="Pfam" id="PF04463">
    <property type="entry name" value="2-thiour_desulf"/>
    <property type="match status" value="1"/>
</dbReference>
<dbReference type="EMBL" id="CP054140">
    <property type="protein sequence ID" value="QQG66970.1"/>
    <property type="molecule type" value="Genomic_DNA"/>
</dbReference>
<keyword evidence="2" id="KW-1185">Reference proteome</keyword>
<dbReference type="Proteomes" id="UP000596092">
    <property type="component" value="Chromosome"/>
</dbReference>
<gene>
    <name evidence="1" type="ORF">HP555_06335</name>
</gene>
<organism evidence="1 2">
    <name type="scientific">Desulfobulbus oligotrophicus</name>
    <dbReference type="NCBI Taxonomy" id="1909699"/>
    <lineage>
        <taxon>Bacteria</taxon>
        <taxon>Pseudomonadati</taxon>
        <taxon>Thermodesulfobacteriota</taxon>
        <taxon>Desulfobulbia</taxon>
        <taxon>Desulfobulbales</taxon>
        <taxon>Desulfobulbaceae</taxon>
        <taxon>Desulfobulbus</taxon>
    </lineage>
</organism>
<dbReference type="KEGG" id="dog:HP555_06335"/>
<evidence type="ECO:0000313" key="1">
    <source>
        <dbReference type="EMBL" id="QQG66970.1"/>
    </source>
</evidence>
<dbReference type="PANTHER" id="PTHR30087">
    <property type="entry name" value="INNER MEMBRANE PROTEIN"/>
    <property type="match status" value="1"/>
</dbReference>